<dbReference type="SUPFAM" id="SSF140860">
    <property type="entry name" value="Pseudo ankyrin repeat-like"/>
    <property type="match status" value="1"/>
</dbReference>
<dbReference type="PANTHER" id="PTHR46586:SF3">
    <property type="entry name" value="ANKYRIN REPEAT-CONTAINING PROTEIN"/>
    <property type="match status" value="1"/>
</dbReference>
<comment type="caution">
    <text evidence="1">The sequence shown here is derived from an EMBL/GenBank/DDBJ whole genome shotgun (WGS) entry which is preliminary data.</text>
</comment>
<evidence type="ECO:0000313" key="2">
    <source>
        <dbReference type="Proteomes" id="UP001054902"/>
    </source>
</evidence>
<dbReference type="PANTHER" id="PTHR46586">
    <property type="entry name" value="ANKYRIN REPEAT-CONTAINING PROTEIN"/>
    <property type="match status" value="1"/>
</dbReference>
<gene>
    <name evidence="1" type="ORF">CTEN210_04071</name>
</gene>
<keyword evidence="2" id="KW-1185">Reference proteome</keyword>
<organism evidence="1 2">
    <name type="scientific">Chaetoceros tenuissimus</name>
    <dbReference type="NCBI Taxonomy" id="426638"/>
    <lineage>
        <taxon>Eukaryota</taxon>
        <taxon>Sar</taxon>
        <taxon>Stramenopiles</taxon>
        <taxon>Ochrophyta</taxon>
        <taxon>Bacillariophyta</taxon>
        <taxon>Coscinodiscophyceae</taxon>
        <taxon>Chaetocerotophycidae</taxon>
        <taxon>Chaetocerotales</taxon>
        <taxon>Chaetocerotaceae</taxon>
        <taxon>Chaetoceros</taxon>
    </lineage>
</organism>
<name>A0AAD3H278_9STRA</name>
<dbReference type="AlphaFoldDB" id="A0AAD3H278"/>
<accession>A0AAD3H278</accession>
<evidence type="ECO:0000313" key="1">
    <source>
        <dbReference type="EMBL" id="GFH47596.1"/>
    </source>
</evidence>
<dbReference type="Proteomes" id="UP001054902">
    <property type="component" value="Unassembled WGS sequence"/>
</dbReference>
<protein>
    <recommendedName>
        <fullName evidence="3">Ankyrin repeat-containing domain</fullName>
    </recommendedName>
</protein>
<sequence length="595" mass="67784">MSNKRMKISHVNLREGEELSASFEDLQNENDVMNVIFSFIPGSYVTIGCVSKQFYSDYSTRGIHESAAFNSADSLLKIGKNRRTTADSVSNDIELTEYCFINSAPEEFMMKVCQKAALKGRTDILECAKIFGVNFTLVIWIDLLILKLAEEGNLEMLQYLSTHFDEEAWGKVSFRAAQNDHVHIMKWCANHIKDRVYRTLIREEIEVCEAYEHVLAGMEAPRVTKELRKKAAEHGNIQVLEYCHRNHLQFETFLWQCQHNFNGGLCNTSVINKDKEQALKTLKWLRRHGCPWGEGFCSYVARFDNLEALKLARNEACPWDVGTLREAVKRGNIPMIKYCLQNECPMDETVCTSAMSIKDHNVALEVLKLLRKHSCPWNLRTCARAISGGHFEAMLWAMRNGCPWTDDTFASCVEEGNVSVIEEVLQDEVLHGSMSVQTTGVVEMAPAVVRAIDNRIFQSTNDHCIIEKLKLLRKYGYKWNENTSAEAAKRGQLRVLQWLQYLGCPMDTKTCAGAVQAGEIDILKYAHKVAGCGLSKEAYAFCFDWLGLDNNYASIPTSVRDSHVKILKYLEENKCPRPAKSDWNIHIQDTIYFSD</sequence>
<dbReference type="InterPro" id="IPR052050">
    <property type="entry name" value="SecEffector_AnkRepeat"/>
</dbReference>
<reference evidence="1 2" key="1">
    <citation type="journal article" date="2021" name="Sci. Rep.">
        <title>The genome of the diatom Chaetoceros tenuissimus carries an ancient integrated fragment of an extant virus.</title>
        <authorList>
            <person name="Hongo Y."/>
            <person name="Kimura K."/>
            <person name="Takaki Y."/>
            <person name="Yoshida Y."/>
            <person name="Baba S."/>
            <person name="Kobayashi G."/>
            <person name="Nagasaki K."/>
            <person name="Hano T."/>
            <person name="Tomaru Y."/>
        </authorList>
    </citation>
    <scope>NUCLEOTIDE SEQUENCE [LARGE SCALE GENOMIC DNA]</scope>
    <source>
        <strain evidence="1 2">NIES-3715</strain>
    </source>
</reference>
<proteinExistence type="predicted"/>
<evidence type="ECO:0008006" key="3">
    <source>
        <dbReference type="Google" id="ProtNLM"/>
    </source>
</evidence>
<dbReference type="EMBL" id="BLLK01000023">
    <property type="protein sequence ID" value="GFH47596.1"/>
    <property type="molecule type" value="Genomic_DNA"/>
</dbReference>